<accession>A0A814UAX0</accession>
<evidence type="ECO:0000313" key="3">
    <source>
        <dbReference type="Proteomes" id="UP000663832"/>
    </source>
</evidence>
<organism evidence="1 4">
    <name type="scientific">Adineta steineri</name>
    <dbReference type="NCBI Taxonomy" id="433720"/>
    <lineage>
        <taxon>Eukaryota</taxon>
        <taxon>Metazoa</taxon>
        <taxon>Spiralia</taxon>
        <taxon>Gnathifera</taxon>
        <taxon>Rotifera</taxon>
        <taxon>Eurotatoria</taxon>
        <taxon>Bdelloidea</taxon>
        <taxon>Adinetida</taxon>
        <taxon>Adinetidae</taxon>
        <taxon>Adineta</taxon>
    </lineage>
</organism>
<evidence type="ECO:0000313" key="2">
    <source>
        <dbReference type="EMBL" id="CAF1404311.1"/>
    </source>
</evidence>
<comment type="caution">
    <text evidence="1">The sequence shown here is derived from an EMBL/GenBank/DDBJ whole genome shotgun (WGS) entry which is preliminary data.</text>
</comment>
<dbReference type="Proteomes" id="UP000663877">
    <property type="component" value="Unassembled WGS sequence"/>
</dbReference>
<proteinExistence type="predicted"/>
<sequence length="154" mass="18053">MFIYCSLSYFIRQCIHNHIILGNEAQQPTILISYGVIVHINRYVLQYWSSKPDIRVAPFSPFDIFNFRRLIVKSHRIFLEGVIALTLSDDNNTFVQSQLFLSCYPIQQSTQLQSLTLIEIDIKSLKSISSMLEKLRHLRSFSFNIETMRQRFSA</sequence>
<protein>
    <submittedName>
        <fullName evidence="1">Uncharacterized protein</fullName>
    </submittedName>
</protein>
<gene>
    <name evidence="1" type="ORF">BJG266_LOCUS25329</name>
    <name evidence="2" type="ORF">QVE165_LOCUS36999</name>
</gene>
<dbReference type="AlphaFoldDB" id="A0A814UAX0"/>
<reference evidence="1" key="1">
    <citation type="submission" date="2021-02" db="EMBL/GenBank/DDBJ databases">
        <authorList>
            <person name="Nowell W R."/>
        </authorList>
    </citation>
    <scope>NUCLEOTIDE SEQUENCE</scope>
</reference>
<evidence type="ECO:0000313" key="4">
    <source>
        <dbReference type="Proteomes" id="UP000663877"/>
    </source>
</evidence>
<dbReference type="EMBL" id="CAJNOI010000193">
    <property type="protein sequence ID" value="CAF1173347.1"/>
    <property type="molecule type" value="Genomic_DNA"/>
</dbReference>
<dbReference type="Proteomes" id="UP000663832">
    <property type="component" value="Unassembled WGS sequence"/>
</dbReference>
<evidence type="ECO:0000313" key="1">
    <source>
        <dbReference type="EMBL" id="CAF1173347.1"/>
    </source>
</evidence>
<keyword evidence="3" id="KW-1185">Reference proteome</keyword>
<dbReference type="EMBL" id="CAJNOM010000378">
    <property type="protein sequence ID" value="CAF1404311.1"/>
    <property type="molecule type" value="Genomic_DNA"/>
</dbReference>
<name>A0A814UAX0_9BILA</name>